<comment type="catalytic activity">
    <reaction evidence="12 15">
        <text>hydrogen sulfide + 3 NADP(+) + 3 H2O = sulfite + 3 NADPH + 4 H(+)</text>
        <dbReference type="Rhea" id="RHEA:13801"/>
        <dbReference type="ChEBI" id="CHEBI:15377"/>
        <dbReference type="ChEBI" id="CHEBI:15378"/>
        <dbReference type="ChEBI" id="CHEBI:17359"/>
        <dbReference type="ChEBI" id="CHEBI:29919"/>
        <dbReference type="ChEBI" id="CHEBI:57783"/>
        <dbReference type="ChEBI" id="CHEBI:58349"/>
        <dbReference type="EC" id="1.8.1.2"/>
    </reaction>
</comment>
<dbReference type="EMBL" id="AP019782">
    <property type="protein sequence ID" value="BBL70943.1"/>
    <property type="molecule type" value="Genomic_DNA"/>
</dbReference>
<keyword evidence="10 15" id="KW-0411">Iron-sulfur</keyword>
<dbReference type="InterPro" id="IPR005117">
    <property type="entry name" value="NiRdtase/SiRdtase_haem-b_fer"/>
</dbReference>
<evidence type="ECO:0000256" key="10">
    <source>
        <dbReference type="ARBA" id="ARBA00023014"/>
    </source>
</evidence>
<evidence type="ECO:0000259" key="17">
    <source>
        <dbReference type="Pfam" id="PF03460"/>
    </source>
</evidence>
<dbReference type="GO" id="GO:0009337">
    <property type="term" value="C:sulfite reductase complex (NADPH)"/>
    <property type="evidence" value="ECO:0007669"/>
    <property type="project" value="InterPro"/>
</dbReference>
<dbReference type="GO" id="GO:0046872">
    <property type="term" value="F:metal ion binding"/>
    <property type="evidence" value="ECO:0007669"/>
    <property type="project" value="UniProtKB-KW"/>
</dbReference>
<evidence type="ECO:0000256" key="13">
    <source>
        <dbReference type="ARBA" id="ARBA00057160"/>
    </source>
</evidence>
<comment type="cofactor">
    <cofactor evidence="15">
        <name>[4Fe-4S] cluster</name>
        <dbReference type="ChEBI" id="CHEBI:49883"/>
    </cofactor>
    <text evidence="15">Binds 1 [4Fe-4S] cluster per subunit.</text>
</comment>
<dbReference type="AlphaFoldDB" id="A0A8D4VMK2"/>
<dbReference type="InterPro" id="IPR006066">
    <property type="entry name" value="NO2/SO3_Rdtase_FeS/sirohaem_BS"/>
</dbReference>
<feature type="binding site" evidence="15">
    <location>
        <position position="477"/>
    </location>
    <ligand>
        <name>[4Fe-4S] cluster</name>
        <dbReference type="ChEBI" id="CHEBI:49883"/>
    </ligand>
</feature>
<dbReference type="UniPathway" id="UPA00140">
    <property type="reaction ID" value="UER00207"/>
</dbReference>
<gene>
    <name evidence="18" type="primary">cysI_1</name>
    <name evidence="15" type="synonym">cysI</name>
    <name evidence="18" type="ORF">MoryE10_15490</name>
</gene>
<dbReference type="Proteomes" id="UP000824988">
    <property type="component" value="Chromosome"/>
</dbReference>
<protein>
    <recommendedName>
        <fullName evidence="15">Sulfite reductase [NADPH] hemoprotein beta-component</fullName>
        <shortName evidence="15">SiR-HP</shortName>
        <shortName evidence="15">SiRHP</shortName>
        <ecNumber evidence="15">1.8.1.2</ecNumber>
    </recommendedName>
</protein>
<sequence>MPSKPAPLSEDEALKESSDYLRGTIAQSLADAATGAMAPQDAKLLKFHGSYQQDDRDLRNERQRQKLEPAYGYLIRLRIPGGVLSPQQWLQLDELAHRYAAPSLRITTRQTFQFHGVRKRHLKAVMAGLDRVLLDSIAACGDVNRNVVAHNNPYLSPLHQQLHGWSRCLSEHLLPKTRAYQEIWLDGEKLAKPEEEPLYGKTYLPRKFKIGLALPPDNDIDVFAQDLGLIAIAEGSELQGFNVAVGGGMGMTHGDPATYPRLADVVGFCPPQRLLALVETVLAIQRDFGDRSNRKHARFKYTLDDRGLDWFKAELQTRLGWPLEPARPFRFERVGDRYGWMRDPSGLWHTTLAVPSGRLRDTEQTAWLSGLREIARIHEGDFRLTANQNLVIAGIDAANKPRIQALLDRHRIPDPAQWSGLRRQAISCVALPTCGLAMAESERWLPTLLDRLEPLWRQAGLGEEAVNLRVTGCPNGCGRPYLGEIGLVGKSPGRYNLYLGAGFDGGRLNKLYRESQSEDEIVAALAPIIERYARERQAGERFGDFAIRAGYVAAVGAGREFHDRTA</sequence>
<dbReference type="InterPro" id="IPR006067">
    <property type="entry name" value="NO2/SO3_Rdtase_4Fe4S_dom"/>
</dbReference>
<comment type="subunit">
    <text evidence="14 15">Alpha(8)-beta(8). The alpha component is a flavoprotein, the beta component is a hemoprotein.</text>
</comment>
<feature type="domain" description="Nitrite/Sulfite reductase ferredoxin-like" evidence="17">
    <location>
        <begin position="71"/>
        <end position="130"/>
    </location>
</feature>
<feature type="binding site" evidence="15">
    <location>
        <position position="473"/>
    </location>
    <ligand>
        <name>[4Fe-4S] cluster</name>
        <dbReference type="ChEBI" id="CHEBI:49883"/>
    </ligand>
</feature>
<evidence type="ECO:0000313" key="19">
    <source>
        <dbReference type="Proteomes" id="UP000824988"/>
    </source>
</evidence>
<keyword evidence="19" id="KW-1185">Reference proteome</keyword>
<comment type="pathway">
    <text evidence="1 15">Sulfur metabolism; hydrogen sulfide biosynthesis; hydrogen sulfide from sulfite (NADPH route): step 1/1.</text>
</comment>
<dbReference type="GO" id="GO:0000103">
    <property type="term" value="P:sulfate assimilation"/>
    <property type="evidence" value="ECO:0007669"/>
    <property type="project" value="UniProtKB-UniRule"/>
</dbReference>
<evidence type="ECO:0000256" key="8">
    <source>
        <dbReference type="ARBA" id="ARBA00023002"/>
    </source>
</evidence>
<evidence type="ECO:0000256" key="11">
    <source>
        <dbReference type="ARBA" id="ARBA00023192"/>
    </source>
</evidence>
<feature type="binding site" evidence="15">
    <location>
        <position position="434"/>
    </location>
    <ligand>
        <name>[4Fe-4S] cluster</name>
        <dbReference type="ChEBI" id="CHEBI:49883"/>
    </ligand>
</feature>
<evidence type="ECO:0000256" key="1">
    <source>
        <dbReference type="ARBA" id="ARBA00004774"/>
    </source>
</evidence>
<keyword evidence="7 15" id="KW-0521">NADP</keyword>
<evidence type="ECO:0000313" key="18">
    <source>
        <dbReference type="EMBL" id="BBL70943.1"/>
    </source>
</evidence>
<keyword evidence="5 15" id="KW-0349">Heme</keyword>
<dbReference type="GO" id="GO:0019344">
    <property type="term" value="P:cysteine biosynthetic process"/>
    <property type="evidence" value="ECO:0007669"/>
    <property type="project" value="UniProtKB-KW"/>
</dbReference>
<keyword evidence="11 15" id="KW-0198">Cysteine biosynthesis</keyword>
<dbReference type="KEGG" id="moz:MoryE10_15490"/>
<reference evidence="18" key="1">
    <citation type="submission" date="2019-06" db="EMBL/GenBank/DDBJ databases">
        <title>Complete genome sequence of Methylogaea oryzae strain JCM16910.</title>
        <authorList>
            <person name="Asakawa S."/>
        </authorList>
    </citation>
    <scope>NUCLEOTIDE SEQUENCE</scope>
    <source>
        <strain evidence="18">E10</strain>
    </source>
</reference>
<evidence type="ECO:0000256" key="15">
    <source>
        <dbReference type="HAMAP-Rule" id="MF_01540"/>
    </source>
</evidence>
<accession>A0A8D4VMK2</accession>
<comment type="cofactor">
    <cofactor evidence="15">
        <name>siroheme</name>
        <dbReference type="ChEBI" id="CHEBI:60052"/>
    </cofactor>
    <text evidence="15">Binds 1 siroheme per subunit.</text>
</comment>
<keyword evidence="3 15" id="KW-0004">4Fe-4S</keyword>
<dbReference type="GO" id="GO:0070814">
    <property type="term" value="P:hydrogen sulfide biosynthetic process"/>
    <property type="evidence" value="ECO:0007669"/>
    <property type="project" value="UniProtKB-UniRule"/>
</dbReference>
<evidence type="ECO:0000256" key="2">
    <source>
        <dbReference type="ARBA" id="ARBA00010429"/>
    </source>
</evidence>
<comment type="function">
    <text evidence="13 15">Component of the sulfite reductase complex that catalyzes the 6-electron reduction of sulfite to sulfide. This is one of several activities required for the biosynthesis of L-cysteine from sulfate.</text>
</comment>
<dbReference type="Pfam" id="PF01077">
    <property type="entry name" value="NIR_SIR"/>
    <property type="match status" value="1"/>
</dbReference>
<comment type="similarity">
    <text evidence="2 15">Belongs to the nitrite and sulfite reductase 4Fe-4S domain family.</text>
</comment>
<dbReference type="RefSeq" id="WP_221048738.1">
    <property type="nucleotide sequence ID" value="NZ_AP019782.1"/>
</dbReference>
<evidence type="ECO:0000256" key="4">
    <source>
        <dbReference type="ARBA" id="ARBA00022605"/>
    </source>
</evidence>
<evidence type="ECO:0000256" key="6">
    <source>
        <dbReference type="ARBA" id="ARBA00022723"/>
    </source>
</evidence>
<dbReference type="PANTHER" id="PTHR11493">
    <property type="entry name" value="SULFITE REDUCTASE [NADPH] SUBUNIT BETA-RELATED"/>
    <property type="match status" value="1"/>
</dbReference>
<dbReference type="HAMAP" id="MF_01540">
    <property type="entry name" value="CysI"/>
    <property type="match status" value="1"/>
</dbReference>
<dbReference type="GO" id="GO:0051539">
    <property type="term" value="F:4 iron, 4 sulfur cluster binding"/>
    <property type="evidence" value="ECO:0007669"/>
    <property type="project" value="UniProtKB-KW"/>
</dbReference>
<evidence type="ECO:0000256" key="14">
    <source>
        <dbReference type="ARBA" id="ARBA00062253"/>
    </source>
</evidence>
<dbReference type="GO" id="GO:0050661">
    <property type="term" value="F:NADP binding"/>
    <property type="evidence" value="ECO:0007669"/>
    <property type="project" value="InterPro"/>
</dbReference>
<evidence type="ECO:0000256" key="7">
    <source>
        <dbReference type="ARBA" id="ARBA00022857"/>
    </source>
</evidence>
<feature type="domain" description="Nitrite/Sulfite reductase ferredoxin-like" evidence="17">
    <location>
        <begin position="341"/>
        <end position="408"/>
    </location>
</feature>
<dbReference type="NCBIfam" id="NF010029">
    <property type="entry name" value="PRK13504.1"/>
    <property type="match status" value="1"/>
</dbReference>
<evidence type="ECO:0000256" key="9">
    <source>
        <dbReference type="ARBA" id="ARBA00023004"/>
    </source>
</evidence>
<feature type="binding site" evidence="15">
    <location>
        <position position="428"/>
    </location>
    <ligand>
        <name>[4Fe-4S] cluster</name>
        <dbReference type="ChEBI" id="CHEBI:49883"/>
    </ligand>
</feature>
<keyword evidence="4 15" id="KW-0028">Amino-acid biosynthesis</keyword>
<dbReference type="InterPro" id="IPR045169">
    <property type="entry name" value="NO2/SO3_Rdtase_4Fe4S_prot"/>
</dbReference>
<dbReference type="InterPro" id="IPR011786">
    <property type="entry name" value="CysI"/>
</dbReference>
<evidence type="ECO:0000259" key="16">
    <source>
        <dbReference type="Pfam" id="PF01077"/>
    </source>
</evidence>
<keyword evidence="6 15" id="KW-0479">Metal-binding</keyword>
<dbReference type="GO" id="GO:0050311">
    <property type="term" value="F:sulfite reductase (ferredoxin) activity"/>
    <property type="evidence" value="ECO:0007669"/>
    <property type="project" value="TreeGrafter"/>
</dbReference>
<dbReference type="EC" id="1.8.1.2" evidence="15"/>
<dbReference type="Pfam" id="PF03460">
    <property type="entry name" value="NIR_SIR_ferr"/>
    <property type="match status" value="2"/>
</dbReference>
<name>A0A8D4VMK2_9GAMM</name>
<feature type="binding site" description="axial binding residue" evidence="15">
    <location>
        <position position="477"/>
    </location>
    <ligand>
        <name>siroheme</name>
        <dbReference type="ChEBI" id="CHEBI:60052"/>
    </ligand>
    <ligandPart>
        <name>Fe</name>
        <dbReference type="ChEBI" id="CHEBI:18248"/>
    </ligandPart>
</feature>
<dbReference type="PROSITE" id="PS00365">
    <property type="entry name" value="NIR_SIR"/>
    <property type="match status" value="1"/>
</dbReference>
<feature type="domain" description="Nitrite/sulphite reductase 4Fe-4S" evidence="16">
    <location>
        <begin position="166"/>
        <end position="322"/>
    </location>
</feature>
<dbReference type="FunFam" id="3.30.413.10:FF:000003">
    <property type="entry name" value="Sulfite reductase [NADPH] hemoprotein beta-component"/>
    <property type="match status" value="1"/>
</dbReference>
<dbReference type="NCBIfam" id="TIGR02041">
    <property type="entry name" value="CysI"/>
    <property type="match status" value="1"/>
</dbReference>
<proteinExistence type="inferred from homology"/>
<keyword evidence="8 15" id="KW-0560">Oxidoreductase</keyword>
<evidence type="ECO:0000256" key="12">
    <source>
        <dbReference type="ARBA" id="ARBA00052219"/>
    </source>
</evidence>
<evidence type="ECO:0000256" key="3">
    <source>
        <dbReference type="ARBA" id="ARBA00022485"/>
    </source>
</evidence>
<evidence type="ECO:0000256" key="5">
    <source>
        <dbReference type="ARBA" id="ARBA00022617"/>
    </source>
</evidence>
<dbReference type="GO" id="GO:0004783">
    <property type="term" value="F:sulfite reductase (NADPH) activity"/>
    <property type="evidence" value="ECO:0007669"/>
    <property type="project" value="UniProtKB-UniRule"/>
</dbReference>
<keyword evidence="9 15" id="KW-0408">Iron</keyword>
<dbReference type="GO" id="GO:0020037">
    <property type="term" value="F:heme binding"/>
    <property type="evidence" value="ECO:0007669"/>
    <property type="project" value="InterPro"/>
</dbReference>
<dbReference type="PANTHER" id="PTHR11493:SF47">
    <property type="entry name" value="SULFITE REDUCTASE [NADPH] SUBUNIT BETA"/>
    <property type="match status" value="1"/>
</dbReference>
<organism evidence="18 19">
    <name type="scientific">Methylogaea oryzae</name>
    <dbReference type="NCBI Taxonomy" id="1295382"/>
    <lineage>
        <taxon>Bacteria</taxon>
        <taxon>Pseudomonadati</taxon>
        <taxon>Pseudomonadota</taxon>
        <taxon>Gammaproteobacteria</taxon>
        <taxon>Methylococcales</taxon>
        <taxon>Methylococcaceae</taxon>
        <taxon>Methylogaea</taxon>
    </lineage>
</organism>